<dbReference type="PANTHER" id="PTHR30580:SF0">
    <property type="entry name" value="PRIMOSOMAL PROTEIN N"/>
    <property type="match status" value="1"/>
</dbReference>
<keyword evidence="9 12" id="KW-0238">DNA-binding</keyword>
<comment type="function">
    <text evidence="12">Initiates the restart of stalled replication forks, which reloads the replicative helicase on sites other than the origin of replication. Recognizes and binds to abandoned replication forks and remodels them to uncover a helicase loading site. Promotes assembly of the primosome at these replication forks.</text>
</comment>
<evidence type="ECO:0000256" key="7">
    <source>
        <dbReference type="ARBA" id="ARBA00022833"/>
    </source>
</evidence>
<evidence type="ECO:0000313" key="15">
    <source>
        <dbReference type="Proteomes" id="UP000070366"/>
    </source>
</evidence>
<dbReference type="GO" id="GO:0016887">
    <property type="term" value="F:ATP hydrolysis activity"/>
    <property type="evidence" value="ECO:0007669"/>
    <property type="project" value="RHEA"/>
</dbReference>
<gene>
    <name evidence="12" type="primary">priA</name>
    <name evidence="14" type="ORF">HMPREF3293_02214</name>
</gene>
<accession>A0A136Q2R9</accession>
<feature type="binding site" evidence="12">
    <location>
        <position position="453"/>
    </location>
    <ligand>
        <name>Zn(2+)</name>
        <dbReference type="ChEBI" id="CHEBI:29105"/>
        <label>2</label>
    </ligand>
</feature>
<evidence type="ECO:0000256" key="9">
    <source>
        <dbReference type="ARBA" id="ARBA00023125"/>
    </source>
</evidence>
<sequence length="734" mass="82725">MYARVIVDISHTQVDRVFEYKIPDGLNILPGMRVKVPFGHMKDTEGIVIGLEASSEYAPEKIKEILCSLDDFCALTGEQIGLAEFIKQKYNTTLAAALRFMLPAQVRGGRVSVKTQNVARLLLAGKDLLAAEAGLLKKDGSVKFPRQKEVIDLLKKEGEVPAAELNASATKSLEKKGIIEVVRTEVARAPFEKAVARIVDYELTERQKEILERIRSNGKKRFLLHGVTGSGKTEIYIRVMRDCLAQGKTAILLVPEISLTPQTYTFLKQRFNEEIAVFHSGLSAGERFDEWMKVKRGEAKIVLGARSAVFAPLENLGVIIIDEEHETSYKADNYPKYTAHEIAEERCRLSDAILILGSATPQIETYYKARQGEFEILKMPNRLFALQLPAVEIIDLCNELKNGNRTAISGRLYDELERTLANGKQAMLFLNRRGYSTFVMCRSCGYVVKCDSCDVTMTYHKAQDILKCHYCGRTKAPETVCPECGKPHLKYFGMGTQQIEEQVKALFPQARILRMDLDTMGTKDAHIRVFDDFAAHKADILIGTQMIAKGFDFKDVTLSAILAADTMLNIPDYRSAERTFCHITQIAGRAGRKEPGTVILQTYNPAHYAVQYAKYHDYEGFYNEEIALRKMAQLPPFSTYVQLQFSGEREEQVIAAVKDFIGKLKAVLLPHKRGIISIRASEAAIKRIRDLERYHILIHLRNDEGLIGQIYELFNRTKYMNVLTGIDINPVNMA</sequence>
<evidence type="ECO:0000259" key="13">
    <source>
        <dbReference type="PROSITE" id="PS51192"/>
    </source>
</evidence>
<dbReference type="Proteomes" id="UP000070366">
    <property type="component" value="Unassembled WGS sequence"/>
</dbReference>
<dbReference type="SUPFAM" id="SSF52540">
    <property type="entry name" value="P-loop containing nucleoside triphosphate hydrolases"/>
    <property type="match status" value="1"/>
</dbReference>
<dbReference type="NCBIfam" id="TIGR00595">
    <property type="entry name" value="priA"/>
    <property type="match status" value="1"/>
</dbReference>
<dbReference type="SMART" id="SM00490">
    <property type="entry name" value="HELICc"/>
    <property type="match status" value="1"/>
</dbReference>
<dbReference type="EC" id="5.6.2.4" evidence="12"/>
<comment type="catalytic activity">
    <reaction evidence="12">
        <text>Couples ATP hydrolysis with the unwinding of duplex DNA by translocating in the 3'-5' direction.</text>
        <dbReference type="EC" id="5.6.2.4"/>
    </reaction>
</comment>
<evidence type="ECO:0000256" key="5">
    <source>
        <dbReference type="ARBA" id="ARBA00022801"/>
    </source>
</evidence>
<reference evidence="14 15" key="1">
    <citation type="submission" date="2016-02" db="EMBL/GenBank/DDBJ databases">
        <authorList>
            <person name="Wen L."/>
            <person name="He K."/>
            <person name="Yang H."/>
        </authorList>
    </citation>
    <scope>NUCLEOTIDE SEQUENCE [LARGE SCALE GENOMIC DNA]</scope>
    <source>
        <strain evidence="14 15">DSM 22607</strain>
    </source>
</reference>
<keyword evidence="4 12" id="KW-0547">Nucleotide-binding</keyword>
<feature type="domain" description="Helicase ATP-binding" evidence="13">
    <location>
        <begin position="213"/>
        <end position="379"/>
    </location>
</feature>
<dbReference type="GO" id="GO:1990077">
    <property type="term" value="C:primosome complex"/>
    <property type="evidence" value="ECO:0007669"/>
    <property type="project" value="UniProtKB-UniRule"/>
</dbReference>
<keyword evidence="1 12" id="KW-0639">Primosome</keyword>
<dbReference type="STRING" id="626937.HMPREF3293_02214"/>
<feature type="binding site" evidence="12">
    <location>
        <position position="481"/>
    </location>
    <ligand>
        <name>Zn(2+)</name>
        <dbReference type="ChEBI" id="CHEBI:29105"/>
        <label>1</label>
    </ligand>
</feature>
<name>A0A136Q2R9_9FIRM</name>
<dbReference type="PANTHER" id="PTHR30580">
    <property type="entry name" value="PRIMOSOMAL PROTEIN N"/>
    <property type="match status" value="1"/>
</dbReference>
<evidence type="ECO:0000256" key="2">
    <source>
        <dbReference type="ARBA" id="ARBA00022705"/>
    </source>
</evidence>
<dbReference type="Pfam" id="PF18074">
    <property type="entry name" value="PriA_C"/>
    <property type="match status" value="1"/>
</dbReference>
<dbReference type="Pfam" id="PF18319">
    <property type="entry name" value="Zn_ribbon_PriA"/>
    <property type="match status" value="1"/>
</dbReference>
<dbReference type="InterPro" id="IPR041222">
    <property type="entry name" value="PriA_3primeBD"/>
</dbReference>
<keyword evidence="10 12" id="KW-0413">Isomerase</keyword>
<dbReference type="CDD" id="cd17929">
    <property type="entry name" value="DEXHc_priA"/>
    <property type="match status" value="1"/>
</dbReference>
<dbReference type="GO" id="GO:0006270">
    <property type="term" value="P:DNA replication initiation"/>
    <property type="evidence" value="ECO:0007669"/>
    <property type="project" value="TreeGrafter"/>
</dbReference>
<feature type="binding site" evidence="12">
    <location>
        <position position="471"/>
    </location>
    <ligand>
        <name>Zn(2+)</name>
        <dbReference type="ChEBI" id="CHEBI:29105"/>
        <label>2</label>
    </ligand>
</feature>
<dbReference type="KEGG" id="cmiu:B1H56_04235"/>
<dbReference type="OrthoDB" id="9759544at2"/>
<comment type="caution">
    <text evidence="14">The sequence shown here is derived from an EMBL/GenBank/DDBJ whole genome shotgun (WGS) entry which is preliminary data.</text>
</comment>
<dbReference type="GO" id="GO:0006310">
    <property type="term" value="P:DNA recombination"/>
    <property type="evidence" value="ECO:0007669"/>
    <property type="project" value="InterPro"/>
</dbReference>
<dbReference type="PROSITE" id="PS51192">
    <property type="entry name" value="HELICASE_ATP_BIND_1"/>
    <property type="match status" value="1"/>
</dbReference>
<keyword evidence="2 12" id="KW-0235">DNA replication</keyword>
<dbReference type="InterPro" id="IPR040498">
    <property type="entry name" value="PriA_CRR"/>
</dbReference>
<dbReference type="Gene3D" id="3.40.50.300">
    <property type="entry name" value="P-loop containing nucleotide triphosphate hydrolases"/>
    <property type="match status" value="2"/>
</dbReference>
<dbReference type="InterPro" id="IPR027417">
    <property type="entry name" value="P-loop_NTPase"/>
</dbReference>
<dbReference type="InterPro" id="IPR014001">
    <property type="entry name" value="Helicase_ATP-bd"/>
</dbReference>
<comment type="cofactor">
    <cofactor evidence="12">
        <name>Zn(2+)</name>
        <dbReference type="ChEBI" id="CHEBI:29105"/>
    </cofactor>
    <text evidence="12">Binds 2 zinc ions per subunit.</text>
</comment>
<feature type="binding site" evidence="12">
    <location>
        <position position="441"/>
    </location>
    <ligand>
        <name>Zn(2+)</name>
        <dbReference type="ChEBI" id="CHEBI:29105"/>
        <label>1</label>
    </ligand>
</feature>
<dbReference type="Gene3D" id="3.40.1440.60">
    <property type="entry name" value="PriA, 3(prime) DNA-binding domain"/>
    <property type="match status" value="1"/>
</dbReference>
<feature type="binding site" evidence="12">
    <location>
        <position position="484"/>
    </location>
    <ligand>
        <name>Zn(2+)</name>
        <dbReference type="ChEBI" id="CHEBI:29105"/>
        <label>1</label>
    </ligand>
</feature>
<comment type="catalytic activity">
    <reaction evidence="11 12">
        <text>ATP + H2O = ADP + phosphate + H(+)</text>
        <dbReference type="Rhea" id="RHEA:13065"/>
        <dbReference type="ChEBI" id="CHEBI:15377"/>
        <dbReference type="ChEBI" id="CHEBI:15378"/>
        <dbReference type="ChEBI" id="CHEBI:30616"/>
        <dbReference type="ChEBI" id="CHEBI:43474"/>
        <dbReference type="ChEBI" id="CHEBI:456216"/>
        <dbReference type="EC" id="5.6.2.4"/>
    </reaction>
</comment>
<evidence type="ECO:0000256" key="6">
    <source>
        <dbReference type="ARBA" id="ARBA00022806"/>
    </source>
</evidence>
<dbReference type="RefSeq" id="WP_066518588.1">
    <property type="nucleotide sequence ID" value="NZ_CABMOF010000001.1"/>
</dbReference>
<organism evidence="14 15">
    <name type="scientific">Christensenella minuta</name>
    <dbReference type="NCBI Taxonomy" id="626937"/>
    <lineage>
        <taxon>Bacteria</taxon>
        <taxon>Bacillati</taxon>
        <taxon>Bacillota</taxon>
        <taxon>Clostridia</taxon>
        <taxon>Christensenellales</taxon>
        <taxon>Christensenellaceae</taxon>
        <taxon>Christensenella</taxon>
    </lineage>
</organism>
<dbReference type="FunFam" id="3.40.50.300:FF:000489">
    <property type="entry name" value="Primosome assembly protein PriA"/>
    <property type="match status" value="1"/>
</dbReference>
<dbReference type="GO" id="GO:0006269">
    <property type="term" value="P:DNA replication, synthesis of primer"/>
    <property type="evidence" value="ECO:0007669"/>
    <property type="project" value="UniProtKB-KW"/>
</dbReference>
<dbReference type="GO" id="GO:0005524">
    <property type="term" value="F:ATP binding"/>
    <property type="evidence" value="ECO:0007669"/>
    <property type="project" value="UniProtKB-UniRule"/>
</dbReference>
<evidence type="ECO:0000256" key="12">
    <source>
        <dbReference type="HAMAP-Rule" id="MF_00983"/>
    </source>
</evidence>
<evidence type="ECO:0000256" key="3">
    <source>
        <dbReference type="ARBA" id="ARBA00022723"/>
    </source>
</evidence>
<keyword evidence="7 12" id="KW-0862">Zinc</keyword>
<dbReference type="InterPro" id="IPR041236">
    <property type="entry name" value="PriA_C"/>
</dbReference>
<dbReference type="InterPro" id="IPR042115">
    <property type="entry name" value="PriA_3primeBD_sf"/>
</dbReference>
<dbReference type="CDD" id="cd18804">
    <property type="entry name" value="SF2_C_priA"/>
    <property type="match status" value="1"/>
</dbReference>
<evidence type="ECO:0000313" key="14">
    <source>
        <dbReference type="EMBL" id="KXK64965.1"/>
    </source>
</evidence>
<dbReference type="EMBL" id="LSZW01000063">
    <property type="protein sequence ID" value="KXK64965.1"/>
    <property type="molecule type" value="Genomic_DNA"/>
</dbReference>
<dbReference type="GO" id="GO:0003677">
    <property type="term" value="F:DNA binding"/>
    <property type="evidence" value="ECO:0007669"/>
    <property type="project" value="UniProtKB-UniRule"/>
</dbReference>
<evidence type="ECO:0000256" key="10">
    <source>
        <dbReference type="ARBA" id="ARBA00023235"/>
    </source>
</evidence>
<dbReference type="HAMAP" id="MF_00983">
    <property type="entry name" value="PriA"/>
    <property type="match status" value="1"/>
</dbReference>
<dbReference type="GO" id="GO:0043138">
    <property type="term" value="F:3'-5' DNA helicase activity"/>
    <property type="evidence" value="ECO:0007669"/>
    <property type="project" value="UniProtKB-EC"/>
</dbReference>
<dbReference type="AlphaFoldDB" id="A0A136Q2R9"/>
<keyword evidence="5 12" id="KW-0378">Hydrolase</keyword>
<protein>
    <recommendedName>
        <fullName evidence="12">Replication restart protein PriA</fullName>
    </recommendedName>
    <alternativeName>
        <fullName evidence="12">ATP-dependent DNA helicase PriA</fullName>
        <ecNumber evidence="12">5.6.2.4</ecNumber>
    </alternativeName>
    <alternativeName>
        <fullName evidence="12">DNA 3'-5' helicase PriA</fullName>
    </alternativeName>
</protein>
<proteinExistence type="inferred from homology"/>
<dbReference type="GO" id="GO:0008270">
    <property type="term" value="F:zinc ion binding"/>
    <property type="evidence" value="ECO:0007669"/>
    <property type="project" value="UniProtKB-UniRule"/>
</dbReference>
<dbReference type="Pfam" id="PF00270">
    <property type="entry name" value="DEAD"/>
    <property type="match status" value="1"/>
</dbReference>
<dbReference type="InterPro" id="IPR005259">
    <property type="entry name" value="PriA"/>
</dbReference>
<dbReference type="InterPro" id="IPR001650">
    <property type="entry name" value="Helicase_C-like"/>
</dbReference>
<keyword evidence="6 12" id="KW-0347">Helicase</keyword>
<dbReference type="Pfam" id="PF00271">
    <property type="entry name" value="Helicase_C"/>
    <property type="match status" value="1"/>
</dbReference>
<comment type="similarity">
    <text evidence="12">Belongs to the helicase family. PriA subfamily.</text>
</comment>
<evidence type="ECO:0000256" key="1">
    <source>
        <dbReference type="ARBA" id="ARBA00022515"/>
    </source>
</evidence>
<dbReference type="Pfam" id="PF17764">
    <property type="entry name" value="PriA_3primeBD"/>
    <property type="match status" value="1"/>
</dbReference>
<feature type="binding site" evidence="12">
    <location>
        <position position="444"/>
    </location>
    <ligand>
        <name>Zn(2+)</name>
        <dbReference type="ChEBI" id="CHEBI:29105"/>
        <label>1</label>
    </ligand>
</feature>
<keyword evidence="15" id="KW-1185">Reference proteome</keyword>
<dbReference type="GO" id="GO:0006302">
    <property type="term" value="P:double-strand break repair"/>
    <property type="evidence" value="ECO:0007669"/>
    <property type="project" value="InterPro"/>
</dbReference>
<evidence type="ECO:0000256" key="4">
    <source>
        <dbReference type="ARBA" id="ARBA00022741"/>
    </source>
</evidence>
<evidence type="ECO:0000256" key="8">
    <source>
        <dbReference type="ARBA" id="ARBA00022840"/>
    </source>
</evidence>
<feature type="binding site" evidence="12">
    <location>
        <position position="450"/>
    </location>
    <ligand>
        <name>Zn(2+)</name>
        <dbReference type="ChEBI" id="CHEBI:29105"/>
        <label>2</label>
    </ligand>
</feature>
<keyword evidence="8 12" id="KW-0067">ATP-binding</keyword>
<evidence type="ECO:0000256" key="11">
    <source>
        <dbReference type="ARBA" id="ARBA00048988"/>
    </source>
</evidence>
<dbReference type="PATRIC" id="fig|626937.4.peg.2182"/>
<dbReference type="SMART" id="SM00487">
    <property type="entry name" value="DEXDc"/>
    <property type="match status" value="1"/>
</dbReference>
<keyword evidence="3 12" id="KW-0479">Metal-binding</keyword>
<feature type="binding site" evidence="12">
    <location>
        <position position="468"/>
    </location>
    <ligand>
        <name>Zn(2+)</name>
        <dbReference type="ChEBI" id="CHEBI:29105"/>
        <label>2</label>
    </ligand>
</feature>
<comment type="subunit">
    <text evidence="12">Component of the replication restart primosome.</text>
</comment>
<dbReference type="InterPro" id="IPR011545">
    <property type="entry name" value="DEAD/DEAH_box_helicase_dom"/>
</dbReference>